<protein>
    <recommendedName>
        <fullName evidence="3">RRM domain-containing protein</fullName>
    </recommendedName>
</protein>
<feature type="region of interest" description="Disordered" evidence="1">
    <location>
        <begin position="403"/>
        <end position="446"/>
    </location>
</feature>
<feature type="region of interest" description="Disordered" evidence="1">
    <location>
        <begin position="42"/>
        <end position="88"/>
    </location>
</feature>
<feature type="compositionally biased region" description="Basic and acidic residues" evidence="1">
    <location>
        <begin position="261"/>
        <end position="272"/>
    </location>
</feature>
<feature type="compositionally biased region" description="Polar residues" evidence="1">
    <location>
        <begin position="413"/>
        <end position="430"/>
    </location>
</feature>
<feature type="region of interest" description="Disordered" evidence="1">
    <location>
        <begin position="1"/>
        <end position="22"/>
    </location>
</feature>
<feature type="compositionally biased region" description="Polar residues" evidence="1">
    <location>
        <begin position="458"/>
        <end position="473"/>
    </location>
</feature>
<evidence type="ECO:0000256" key="1">
    <source>
        <dbReference type="SAM" id="MobiDB-lite"/>
    </source>
</evidence>
<feature type="region of interest" description="Disordered" evidence="1">
    <location>
        <begin position="107"/>
        <end position="172"/>
    </location>
</feature>
<dbReference type="GO" id="GO:0003676">
    <property type="term" value="F:nucleic acid binding"/>
    <property type="evidence" value="ECO:0007669"/>
    <property type="project" value="InterPro"/>
</dbReference>
<feature type="region of interest" description="Disordered" evidence="1">
    <location>
        <begin position="458"/>
        <end position="616"/>
    </location>
</feature>
<reference evidence="2" key="1">
    <citation type="submission" date="2021-01" db="EMBL/GenBank/DDBJ databases">
        <authorList>
            <person name="Corre E."/>
            <person name="Pelletier E."/>
            <person name="Niang G."/>
            <person name="Scheremetjew M."/>
            <person name="Finn R."/>
            <person name="Kale V."/>
            <person name="Holt S."/>
            <person name="Cochrane G."/>
            <person name="Meng A."/>
            <person name="Brown T."/>
            <person name="Cohen L."/>
        </authorList>
    </citation>
    <scope>NUCLEOTIDE SEQUENCE</scope>
    <source>
        <strain evidence="2">CCMP3105</strain>
    </source>
</reference>
<feature type="compositionally biased region" description="Basic and acidic residues" evidence="1">
    <location>
        <begin position="559"/>
        <end position="571"/>
    </location>
</feature>
<proteinExistence type="predicted"/>
<evidence type="ECO:0000313" key="2">
    <source>
        <dbReference type="EMBL" id="CAE4570389.1"/>
    </source>
</evidence>
<feature type="compositionally biased region" description="Low complexity" evidence="1">
    <location>
        <begin position="481"/>
        <end position="497"/>
    </location>
</feature>
<name>A0A7S4UIM4_9DINO</name>
<organism evidence="2">
    <name type="scientific">Alexandrium monilatum</name>
    <dbReference type="NCBI Taxonomy" id="311494"/>
    <lineage>
        <taxon>Eukaryota</taxon>
        <taxon>Sar</taxon>
        <taxon>Alveolata</taxon>
        <taxon>Dinophyceae</taxon>
        <taxon>Gonyaulacales</taxon>
        <taxon>Pyrocystaceae</taxon>
        <taxon>Alexandrium</taxon>
    </lineage>
</organism>
<dbReference type="EMBL" id="HBNR01015312">
    <property type="protein sequence ID" value="CAE4570389.1"/>
    <property type="molecule type" value="Transcribed_RNA"/>
</dbReference>
<sequence>MSGMAGGMAQPEGSPTKDSEAYAAWPLPAGAAHLRLVEHEIPSGDDSKLADYVNLSDDSTTDDSDKPPAAVGEVPAAVGPATPGRVRPSRWDLHSLVTASAASLTSAASPGATFGEAPDPGLQSETPQQESPARSMADTVAAHASPVRGPGLSSGQRQPPSPAGPTPPVQPAMGGAVAVARAAAAAARIAAASGAGAGVPGASDAVTGAMPETVKALGEAAWALVDAVPAGPMQDAALAVAHAALAVVDAAGGQPGAAGAEEERMQEDHTGPTEEAVVAPLELQDVGEASTPSFTAAPPRACSGAGAVPPPVAKLPAPVADTAEATPLLSTRARAGTIAAGGPTLRRSSSAADCHAAAPRVGLPRRRAGAQALSPGTGRDSWALGTDSNELYRRICSIGSSSRGPDGFLTARKSGTGSLNRVASSSTCSRAGSFGAPPQRQASGPSALRWEINSWSRNRASAAEPSSTRQPWQSPAPPPAASARGASSGRAPTASAPVHSPKVARSPGRPQGPQEVAWGAGADRPGAALRPSAGSSMRQSPRGGLSRQNSAPGITGGCHGREASPSREPHETYVALFGERSVESRGGGARSSSLPRSPRGCWEAADGQGSGRVPSTQEVRTMLNCSEMLAERGVYRSAAERQSWEVSKLRIKNLPGEATDESLKRVCKAFGHQVVEARTERDVVKDRCVGEGHVVLRYCPSSTNTTELVSFLEDRAGCNVQRQR</sequence>
<dbReference type="InterPro" id="IPR035979">
    <property type="entry name" value="RBD_domain_sf"/>
</dbReference>
<accession>A0A7S4UIM4</accession>
<feature type="compositionally biased region" description="Low complexity" evidence="1">
    <location>
        <begin position="67"/>
        <end position="84"/>
    </location>
</feature>
<feature type="compositionally biased region" description="Polar residues" evidence="1">
    <location>
        <begin position="123"/>
        <end position="132"/>
    </location>
</feature>
<dbReference type="AlphaFoldDB" id="A0A7S4UIM4"/>
<feature type="region of interest" description="Disordered" evidence="1">
    <location>
        <begin position="253"/>
        <end position="272"/>
    </location>
</feature>
<feature type="compositionally biased region" description="Pro residues" evidence="1">
    <location>
        <begin position="159"/>
        <end position="170"/>
    </location>
</feature>
<gene>
    <name evidence="2" type="ORF">AMON00008_LOCUS10008</name>
</gene>
<dbReference type="SUPFAM" id="SSF54928">
    <property type="entry name" value="RNA-binding domain, RBD"/>
    <property type="match status" value="1"/>
</dbReference>
<evidence type="ECO:0008006" key="3">
    <source>
        <dbReference type="Google" id="ProtNLM"/>
    </source>
</evidence>